<evidence type="ECO:0000256" key="1">
    <source>
        <dbReference type="SAM" id="MobiDB-lite"/>
    </source>
</evidence>
<dbReference type="Proteomes" id="UP000245207">
    <property type="component" value="Unassembled WGS sequence"/>
</dbReference>
<feature type="compositionally biased region" description="Basic and acidic residues" evidence="1">
    <location>
        <begin position="47"/>
        <end position="63"/>
    </location>
</feature>
<keyword evidence="3" id="KW-1185">Reference proteome</keyword>
<accession>A0A2U1KY65</accession>
<feature type="region of interest" description="Disordered" evidence="1">
    <location>
        <begin position="1"/>
        <end position="79"/>
    </location>
</feature>
<comment type="caution">
    <text evidence="2">The sequence shown here is derived from an EMBL/GenBank/DDBJ whole genome shotgun (WGS) entry which is preliminary data.</text>
</comment>
<feature type="compositionally biased region" description="Low complexity" evidence="1">
    <location>
        <begin position="15"/>
        <end position="26"/>
    </location>
</feature>
<organism evidence="2 3">
    <name type="scientific">Artemisia annua</name>
    <name type="common">Sweet wormwood</name>
    <dbReference type="NCBI Taxonomy" id="35608"/>
    <lineage>
        <taxon>Eukaryota</taxon>
        <taxon>Viridiplantae</taxon>
        <taxon>Streptophyta</taxon>
        <taxon>Embryophyta</taxon>
        <taxon>Tracheophyta</taxon>
        <taxon>Spermatophyta</taxon>
        <taxon>Magnoliopsida</taxon>
        <taxon>eudicotyledons</taxon>
        <taxon>Gunneridae</taxon>
        <taxon>Pentapetalae</taxon>
        <taxon>asterids</taxon>
        <taxon>campanulids</taxon>
        <taxon>Asterales</taxon>
        <taxon>Asteraceae</taxon>
        <taxon>Asteroideae</taxon>
        <taxon>Anthemideae</taxon>
        <taxon>Artemisiinae</taxon>
        <taxon>Artemisia</taxon>
    </lineage>
</organism>
<evidence type="ECO:0000313" key="2">
    <source>
        <dbReference type="EMBL" id="PWA41705.1"/>
    </source>
</evidence>
<reference evidence="2 3" key="1">
    <citation type="journal article" date="2018" name="Mol. Plant">
        <title>The genome of Artemisia annua provides insight into the evolution of Asteraceae family and artemisinin biosynthesis.</title>
        <authorList>
            <person name="Shen Q."/>
            <person name="Zhang L."/>
            <person name="Liao Z."/>
            <person name="Wang S."/>
            <person name="Yan T."/>
            <person name="Shi P."/>
            <person name="Liu M."/>
            <person name="Fu X."/>
            <person name="Pan Q."/>
            <person name="Wang Y."/>
            <person name="Lv Z."/>
            <person name="Lu X."/>
            <person name="Zhang F."/>
            <person name="Jiang W."/>
            <person name="Ma Y."/>
            <person name="Chen M."/>
            <person name="Hao X."/>
            <person name="Li L."/>
            <person name="Tang Y."/>
            <person name="Lv G."/>
            <person name="Zhou Y."/>
            <person name="Sun X."/>
            <person name="Brodelius P.E."/>
            <person name="Rose J.K.C."/>
            <person name="Tang K."/>
        </authorList>
    </citation>
    <scope>NUCLEOTIDE SEQUENCE [LARGE SCALE GENOMIC DNA]</scope>
    <source>
        <strain evidence="3">cv. Huhao1</strain>
        <tissue evidence="2">Leaf</tissue>
    </source>
</reference>
<protein>
    <submittedName>
        <fullName evidence="2">Uncharacterized protein</fullName>
    </submittedName>
</protein>
<proteinExistence type="predicted"/>
<dbReference type="AlphaFoldDB" id="A0A2U1KY65"/>
<dbReference type="EMBL" id="PKPP01012894">
    <property type="protein sequence ID" value="PWA41705.1"/>
    <property type="molecule type" value="Genomic_DNA"/>
</dbReference>
<gene>
    <name evidence="2" type="ORF">CTI12_AA551550</name>
</gene>
<evidence type="ECO:0000313" key="3">
    <source>
        <dbReference type="Proteomes" id="UP000245207"/>
    </source>
</evidence>
<sequence>MSAPSFSATVRPGASNTSSTSNTRSNKPVSMQYKLSDGPPPSISQAGKHENNSNVDPPKEASVTDKPISVGAVAHGDKN</sequence>
<name>A0A2U1KY65_ARTAN</name>